<evidence type="ECO:0000256" key="5">
    <source>
        <dbReference type="ARBA" id="ARBA00022801"/>
    </source>
</evidence>
<dbReference type="InterPro" id="IPR016286">
    <property type="entry name" value="FUC_metazoa-typ"/>
</dbReference>
<evidence type="ECO:0000256" key="3">
    <source>
        <dbReference type="ARBA" id="ARBA00012662"/>
    </source>
</evidence>
<dbReference type="EC" id="3.2.1.51" evidence="3"/>
<evidence type="ECO:0000256" key="7">
    <source>
        <dbReference type="SAM" id="MobiDB-lite"/>
    </source>
</evidence>
<feature type="chain" id="PRO_5040228962" description="alpha-L-fucosidase" evidence="8">
    <location>
        <begin position="21"/>
        <end position="1175"/>
    </location>
</feature>
<organism evidence="10 11">
    <name type="scientific">Aureobasidium melanogenum</name>
    <name type="common">Aureobasidium pullulans var. melanogenum</name>
    <dbReference type="NCBI Taxonomy" id="46634"/>
    <lineage>
        <taxon>Eukaryota</taxon>
        <taxon>Fungi</taxon>
        <taxon>Dikarya</taxon>
        <taxon>Ascomycota</taxon>
        <taxon>Pezizomycotina</taxon>
        <taxon>Dothideomycetes</taxon>
        <taxon>Dothideomycetidae</taxon>
        <taxon>Dothideales</taxon>
        <taxon>Saccotheciaceae</taxon>
        <taxon>Aureobasidium</taxon>
    </lineage>
</organism>
<keyword evidence="6" id="KW-0326">Glycosidase</keyword>
<evidence type="ECO:0000256" key="8">
    <source>
        <dbReference type="SAM" id="SignalP"/>
    </source>
</evidence>
<sequence length="1175" mass="130622">MGHLKTWCIALASYAVAAVAASVKPPGLVSKSVPLDLTSYFNNKAFATYSGEAAFDPLNQSYPAPAVGHNGSYTSTQSGVTYKFPGYTGREKPDNVLCTGQTIKVPDGKYFSASVLVASDVELETVSGDLVFTHKDNTTSTLELRSEPWFAFLTINRGEIILPYRYTANGTNFNTTHIYEYSYALSNDKQLASITLPETTNTTTGRLHVFSISLWQGSEVSVQSVRPTQKWLGNGTQIVEVTVNNAGTNCVSGRGLELTLSGGNITTVVPGQVKRLCPGDQKRVNIGVTGKVRGTVSVTLDDGSLQQTQLFDGVDLGLSAWTSDLDNLAHHEAPDWYDGAKFGIFIHWGPYAVPGWGNSTPHESYAEWFWWYTTHHPQADASDFYDYRLRTFGPDWNYDDGFVNYTASKFDPKAWVDLFAEAGAKYFVFTTKHHDGFANFDTGLTSNRSSLHYGPKRDILGELFDAAAEHQPSLRRGTYFSLPEWFNPDFGPYGFSQLATNSSTSWPGILARNPYTGVEEPYTGHVPVEDFIADVMVPQMEILAYNYSTDIMWCDCGAANGTADFAAAWWNKARSQNRQVTMNSRCGLAHTADFDTPEYATFSTVQARKWESNQGMDPYSYGYNRATEPSAYMNASTIVQDLVDMVSKNGNFLLDVGPKADGTIVQEEQDNLRAAGKWINAHAEAIFNTTYWFITPEDSTGNIRFTQTQDAFYILSLKQPVNETLIVDAPIPIMPGDVVTADHPAEAEPCWESSVRNLVALQKLLESDNLETKREAFAWAAPLIAPLLTVKNNTKNAQFLADLFKSQNNIDTFLAASSLFEHAGNLTQQPAATPELCQLAAKLHCLYGVPIDCQIPPMLVQEDSDDNSPSPSYSVLWHPDTAGDFRQTPTNNYARAIVYDLRRYTEETMWGPFKSDGSQEVDWEKVEAIMVVLGYNMRLFNRRAPHVFEPVWDKPFDGASPYSYISAQPKGLVRELSPPGDLDMQDPYGITGEWMRVVCFLDYHDLFAFNFLHSVPDDQPRDPINTREAIRIIRLKLQVSAIEPPGPEDGQDYPVVSFTGTSWSLHASWDANANSQIRGTVRQTPEGEIRWTTFSIFHSEERWRSEGIQVGGIRSGRGVLGNWFDKDFDRHGPAGPTAFWKVSDYIEDKDAEDGAHDDASLGDDDSEGDTEYVSD</sequence>
<dbReference type="InterPro" id="IPR017853">
    <property type="entry name" value="GH"/>
</dbReference>
<evidence type="ECO:0000256" key="6">
    <source>
        <dbReference type="ARBA" id="ARBA00023295"/>
    </source>
</evidence>
<dbReference type="EMBL" id="JAHFXF010000025">
    <property type="protein sequence ID" value="KAG9699859.1"/>
    <property type="molecule type" value="Genomic_DNA"/>
</dbReference>
<comment type="function">
    <text evidence="1">Alpha-L-fucosidase is responsible for hydrolyzing the alpha-1,6-linked fucose joined to the reducing-end N-acetylglucosamine of the carbohydrate moieties of glycoproteins.</text>
</comment>
<evidence type="ECO:0000259" key="9">
    <source>
        <dbReference type="Pfam" id="PF01120"/>
    </source>
</evidence>
<dbReference type="Gene3D" id="3.20.20.80">
    <property type="entry name" value="Glycosidases"/>
    <property type="match status" value="1"/>
</dbReference>
<keyword evidence="5" id="KW-0378">Hydrolase</keyword>
<reference evidence="10" key="1">
    <citation type="journal article" date="2021" name="J Fungi (Basel)">
        <title>Virulence traits and population genomics of the black yeast Aureobasidium melanogenum.</title>
        <authorList>
            <person name="Cernosa A."/>
            <person name="Sun X."/>
            <person name="Gostincar C."/>
            <person name="Fang C."/>
            <person name="Gunde-Cimerman N."/>
            <person name="Song Z."/>
        </authorList>
    </citation>
    <scope>NUCLEOTIDE SEQUENCE</scope>
    <source>
        <strain evidence="10">EXF-9911</strain>
    </source>
</reference>
<dbReference type="InterPro" id="IPR000933">
    <property type="entry name" value="Glyco_hydro_29"/>
</dbReference>
<dbReference type="GO" id="GO:0016139">
    <property type="term" value="P:glycoside catabolic process"/>
    <property type="evidence" value="ECO:0007669"/>
    <property type="project" value="TreeGrafter"/>
</dbReference>
<evidence type="ECO:0000256" key="2">
    <source>
        <dbReference type="ARBA" id="ARBA00007951"/>
    </source>
</evidence>
<feature type="region of interest" description="Disordered" evidence="7">
    <location>
        <begin position="1151"/>
        <end position="1175"/>
    </location>
</feature>
<dbReference type="GO" id="GO:0006004">
    <property type="term" value="P:fucose metabolic process"/>
    <property type="evidence" value="ECO:0007669"/>
    <property type="project" value="InterPro"/>
</dbReference>
<dbReference type="AlphaFoldDB" id="A0A9P8EWA5"/>
<dbReference type="SMART" id="SM00812">
    <property type="entry name" value="Alpha_L_fucos"/>
    <property type="match status" value="1"/>
</dbReference>
<feature type="signal peptide" evidence="8">
    <location>
        <begin position="1"/>
        <end position="20"/>
    </location>
</feature>
<dbReference type="OrthoDB" id="6039950at2759"/>
<feature type="non-terminal residue" evidence="10">
    <location>
        <position position="1"/>
    </location>
</feature>
<dbReference type="PANTHER" id="PTHR10030:SF37">
    <property type="entry name" value="ALPHA-L-FUCOSIDASE-RELATED"/>
    <property type="match status" value="1"/>
</dbReference>
<comment type="caution">
    <text evidence="10">The sequence shown here is derived from an EMBL/GenBank/DDBJ whole genome shotgun (WGS) entry which is preliminary data.</text>
</comment>
<proteinExistence type="inferred from homology"/>
<dbReference type="Pfam" id="PF01120">
    <property type="entry name" value="Alpha_L_fucos"/>
    <property type="match status" value="1"/>
</dbReference>
<accession>A0A9P8EWA5</accession>
<dbReference type="Proteomes" id="UP000779574">
    <property type="component" value="Unassembled WGS sequence"/>
</dbReference>
<dbReference type="PRINTS" id="PR00741">
    <property type="entry name" value="GLHYDRLASE29"/>
</dbReference>
<feature type="domain" description="Glycoside hydrolase family 29 N-terminal" evidence="9">
    <location>
        <begin position="322"/>
        <end position="684"/>
    </location>
</feature>
<evidence type="ECO:0000313" key="10">
    <source>
        <dbReference type="EMBL" id="KAG9699859.1"/>
    </source>
</evidence>
<dbReference type="SUPFAM" id="SSF51445">
    <property type="entry name" value="(Trans)glycosidases"/>
    <property type="match status" value="1"/>
</dbReference>
<dbReference type="InterPro" id="IPR057739">
    <property type="entry name" value="Glyco_hydro_29_N"/>
</dbReference>
<evidence type="ECO:0000256" key="1">
    <source>
        <dbReference type="ARBA" id="ARBA00004071"/>
    </source>
</evidence>
<gene>
    <name evidence="10" type="ORF">KCU76_g1185</name>
</gene>
<keyword evidence="4 8" id="KW-0732">Signal</keyword>
<evidence type="ECO:0000256" key="4">
    <source>
        <dbReference type="ARBA" id="ARBA00022729"/>
    </source>
</evidence>
<protein>
    <recommendedName>
        <fullName evidence="3">alpha-L-fucosidase</fullName>
        <ecNumber evidence="3">3.2.1.51</ecNumber>
    </recommendedName>
</protein>
<feature type="compositionally biased region" description="Acidic residues" evidence="7">
    <location>
        <begin position="1160"/>
        <end position="1175"/>
    </location>
</feature>
<dbReference type="GO" id="GO:0004560">
    <property type="term" value="F:alpha-L-fucosidase activity"/>
    <property type="evidence" value="ECO:0007669"/>
    <property type="project" value="UniProtKB-EC"/>
</dbReference>
<comment type="similarity">
    <text evidence="2">Belongs to the glycosyl hydrolase 29 family.</text>
</comment>
<name>A0A9P8EWA5_AURME</name>
<reference evidence="10" key="2">
    <citation type="submission" date="2021-08" db="EMBL/GenBank/DDBJ databases">
        <authorList>
            <person name="Gostincar C."/>
            <person name="Sun X."/>
            <person name="Song Z."/>
            <person name="Gunde-Cimerman N."/>
        </authorList>
    </citation>
    <scope>NUCLEOTIDE SEQUENCE</scope>
    <source>
        <strain evidence="10">EXF-9911</strain>
    </source>
</reference>
<evidence type="ECO:0000313" key="11">
    <source>
        <dbReference type="Proteomes" id="UP000779574"/>
    </source>
</evidence>
<dbReference type="PANTHER" id="PTHR10030">
    <property type="entry name" value="ALPHA-L-FUCOSIDASE"/>
    <property type="match status" value="1"/>
</dbReference>